<dbReference type="AlphaFoldDB" id="A0A401GJ63"/>
<dbReference type="InParanoid" id="A0A401GJ63"/>
<keyword evidence="5" id="KW-1185">Reference proteome</keyword>
<name>A0A401GJ63_9APHY</name>
<dbReference type="InterPro" id="IPR012337">
    <property type="entry name" value="RNaseH-like_sf"/>
</dbReference>
<dbReference type="EMBL" id="BFAD01000004">
    <property type="protein sequence ID" value="GBE82212.1"/>
    <property type="molecule type" value="Genomic_DNA"/>
</dbReference>
<feature type="domain" description="Integrase catalytic" evidence="3">
    <location>
        <begin position="173"/>
        <end position="344"/>
    </location>
</feature>
<dbReference type="InterPro" id="IPR041588">
    <property type="entry name" value="Integrase_H2C2"/>
</dbReference>
<dbReference type="GO" id="GO:0005634">
    <property type="term" value="C:nucleus"/>
    <property type="evidence" value="ECO:0007669"/>
    <property type="project" value="UniProtKB-ARBA"/>
</dbReference>
<gene>
    <name evidence="4" type="ORF">SCP_0405950</name>
</gene>
<dbReference type="PANTHER" id="PTHR37984:SF5">
    <property type="entry name" value="PROTEIN NYNRIN-LIKE"/>
    <property type="match status" value="1"/>
</dbReference>
<dbReference type="STRING" id="139825.A0A401GJ63"/>
<evidence type="ECO:0000256" key="2">
    <source>
        <dbReference type="SAM" id="MobiDB-lite"/>
    </source>
</evidence>
<evidence type="ECO:0000313" key="4">
    <source>
        <dbReference type="EMBL" id="GBE82212.1"/>
    </source>
</evidence>
<sequence>MVQYNLTIVYIRSEDNTVADALSRLPPSSFPDENDTPNETFNTWLTPSVNAVLTIATDSAVVKDITDRYLTDDFCKKVIANAPSTLGVHCSNGLWYIGDRLLIPCIKDLCENLFRMAHDCSGHFGADKSYALLRDLYYWPNMRHDLEQSYVPSCPDCQRNKSRTKKPSGPLHPLPVPDQHGDNIAMDFIGPLPADEGFNCILSITDRLHSDVHIIPTHMTLTASQLVLLFFDHWYCENGLPLDIVSNRNKLFMSEFWAALHKRIGILLKMSTAYHSQTDSVSEHMNKTINQAICYHVRHNQKGWVCALPRVRFDIMNSVNTSTGFSNFQLRLSRSPRLIPPLVPDHLELPSNHADFDTLQLISQLQSDVDEAKDNMLQAKIHQTHFANLSCGPEIKYHVGEKVMLLTLHRRREYKHKGEKCTAKFFPHFDGPYVITNAHPETSNYTLDMPNNPNKFATFHASELKPHIANDDWLFPHQLTMSQLWLAIPRTLGWLRTQARPVATRC</sequence>
<accession>A0A401GJ63</accession>
<dbReference type="SUPFAM" id="SSF53098">
    <property type="entry name" value="Ribonuclease H-like"/>
    <property type="match status" value="1"/>
</dbReference>
<evidence type="ECO:0000259" key="3">
    <source>
        <dbReference type="PROSITE" id="PS50994"/>
    </source>
</evidence>
<proteinExistence type="predicted"/>
<feature type="region of interest" description="Disordered" evidence="2">
    <location>
        <begin position="157"/>
        <end position="176"/>
    </location>
</feature>
<dbReference type="InterPro" id="IPR036397">
    <property type="entry name" value="RNaseH_sf"/>
</dbReference>
<protein>
    <recommendedName>
        <fullName evidence="3">Integrase catalytic domain-containing protein</fullName>
    </recommendedName>
</protein>
<dbReference type="PROSITE" id="PS50994">
    <property type="entry name" value="INTEGRASE"/>
    <property type="match status" value="1"/>
</dbReference>
<dbReference type="GO" id="GO:0003723">
    <property type="term" value="F:RNA binding"/>
    <property type="evidence" value="ECO:0007669"/>
    <property type="project" value="UniProtKB-KW"/>
</dbReference>
<dbReference type="InterPro" id="IPR001584">
    <property type="entry name" value="Integrase_cat-core"/>
</dbReference>
<dbReference type="Proteomes" id="UP000287166">
    <property type="component" value="Unassembled WGS sequence"/>
</dbReference>
<dbReference type="GO" id="GO:0015074">
    <property type="term" value="P:DNA integration"/>
    <property type="evidence" value="ECO:0007669"/>
    <property type="project" value="InterPro"/>
</dbReference>
<dbReference type="Gene3D" id="3.30.420.10">
    <property type="entry name" value="Ribonuclease H-like superfamily/Ribonuclease H"/>
    <property type="match status" value="1"/>
</dbReference>
<evidence type="ECO:0000313" key="5">
    <source>
        <dbReference type="Proteomes" id="UP000287166"/>
    </source>
</evidence>
<dbReference type="PANTHER" id="PTHR37984">
    <property type="entry name" value="PROTEIN CBG26694"/>
    <property type="match status" value="1"/>
</dbReference>
<dbReference type="Gene3D" id="1.10.340.70">
    <property type="match status" value="1"/>
</dbReference>
<evidence type="ECO:0000256" key="1">
    <source>
        <dbReference type="ARBA" id="ARBA00022884"/>
    </source>
</evidence>
<dbReference type="RefSeq" id="XP_027613125.1">
    <property type="nucleotide sequence ID" value="XM_027757324.1"/>
</dbReference>
<dbReference type="GeneID" id="38779129"/>
<organism evidence="4 5">
    <name type="scientific">Sparassis crispa</name>
    <dbReference type="NCBI Taxonomy" id="139825"/>
    <lineage>
        <taxon>Eukaryota</taxon>
        <taxon>Fungi</taxon>
        <taxon>Dikarya</taxon>
        <taxon>Basidiomycota</taxon>
        <taxon>Agaricomycotina</taxon>
        <taxon>Agaricomycetes</taxon>
        <taxon>Polyporales</taxon>
        <taxon>Sparassidaceae</taxon>
        <taxon>Sparassis</taxon>
    </lineage>
</organism>
<dbReference type="InterPro" id="IPR050951">
    <property type="entry name" value="Retrovirus_Pol_polyprotein"/>
</dbReference>
<comment type="caution">
    <text evidence="4">The sequence shown here is derived from an EMBL/GenBank/DDBJ whole genome shotgun (WGS) entry which is preliminary data.</text>
</comment>
<keyword evidence="1" id="KW-0694">RNA-binding</keyword>
<reference evidence="4 5" key="1">
    <citation type="journal article" date="2018" name="Sci. Rep.">
        <title>Genome sequence of the cauliflower mushroom Sparassis crispa (Hanabiratake) and its association with beneficial usage.</title>
        <authorList>
            <person name="Kiyama R."/>
            <person name="Furutani Y."/>
            <person name="Kawaguchi K."/>
            <person name="Nakanishi T."/>
        </authorList>
    </citation>
    <scope>NUCLEOTIDE SEQUENCE [LARGE SCALE GENOMIC DNA]</scope>
</reference>
<dbReference type="OrthoDB" id="3268967at2759"/>
<dbReference type="Pfam" id="PF17921">
    <property type="entry name" value="Integrase_H2C2"/>
    <property type="match status" value="1"/>
</dbReference>